<protein>
    <recommendedName>
        <fullName evidence="3">Tetratricopeptide repeat protein</fullName>
    </recommendedName>
</protein>
<dbReference type="InterPro" id="IPR011990">
    <property type="entry name" value="TPR-like_helical_dom_sf"/>
</dbReference>
<gene>
    <name evidence="1" type="ORF">GCM10008956_30400</name>
</gene>
<dbReference type="AlphaFoldDB" id="A0A8H9GRV8"/>
<dbReference type="EMBL" id="BMQG01000011">
    <property type="protein sequence ID" value="GGM52222.1"/>
    <property type="molecule type" value="Genomic_DNA"/>
</dbReference>
<evidence type="ECO:0000313" key="1">
    <source>
        <dbReference type="EMBL" id="GGM52222.1"/>
    </source>
</evidence>
<dbReference type="Gene3D" id="1.25.40.10">
    <property type="entry name" value="Tetratricopeptide repeat domain"/>
    <property type="match status" value="1"/>
</dbReference>
<evidence type="ECO:0000313" key="2">
    <source>
        <dbReference type="Proteomes" id="UP000600547"/>
    </source>
</evidence>
<dbReference type="SUPFAM" id="SSF48452">
    <property type="entry name" value="TPR-like"/>
    <property type="match status" value="1"/>
</dbReference>
<organism evidence="1 2">
    <name type="scientific">Deinococcus arenae</name>
    <dbReference type="NCBI Taxonomy" id="1452751"/>
    <lineage>
        <taxon>Bacteria</taxon>
        <taxon>Thermotogati</taxon>
        <taxon>Deinococcota</taxon>
        <taxon>Deinococci</taxon>
        <taxon>Deinococcales</taxon>
        <taxon>Deinococcaceae</taxon>
        <taxon>Deinococcus</taxon>
    </lineage>
</organism>
<keyword evidence="2" id="KW-1185">Reference proteome</keyword>
<comment type="caution">
    <text evidence="1">The sequence shown here is derived from an EMBL/GenBank/DDBJ whole genome shotgun (WGS) entry which is preliminary data.</text>
</comment>
<evidence type="ECO:0008006" key="3">
    <source>
        <dbReference type="Google" id="ProtNLM"/>
    </source>
</evidence>
<proteinExistence type="predicted"/>
<sequence length="362" mass="40744">MEKYIQNMSDPDKCRVSRLSWLALFPLEIPFEDRLDLVESGDLTPSRAGWEKDAPIPSVAVVRLAREGQLTEAINRLEQVFQDRAGRLADDPARILYATLLLIQGQAHQAADVLLHLEPYVDNRLELRLAVTVLLGHALLDLGNADNAWSTLTRADGLLRRSPDSVWRAVTACLRAELLHRSGQHALALRHLQQAARLKRQPDAGRFILQARLAELHPDPFERRRHALLADRDRPPFLTPFKASRAAWTPADLPTGLPAVPCRRVHLQLLRGASIQVDGVRIDCIHAPRLPLLLSYVLQYPGQTLEEIAERLLPEDTGGRVVHADQHHRVARIRRDISRCRTLLGDPQVVLVRQGVVDLHPE</sequence>
<dbReference type="Proteomes" id="UP000600547">
    <property type="component" value="Unassembled WGS sequence"/>
</dbReference>
<accession>A0A8H9GRV8</accession>
<name>A0A8H9GRV8_9DEIO</name>
<reference evidence="2" key="1">
    <citation type="journal article" date="2019" name="Int. J. Syst. Evol. Microbiol.">
        <title>The Global Catalogue of Microorganisms (GCM) 10K type strain sequencing project: providing services to taxonomists for standard genome sequencing and annotation.</title>
        <authorList>
            <consortium name="The Broad Institute Genomics Platform"/>
            <consortium name="The Broad Institute Genome Sequencing Center for Infectious Disease"/>
            <person name="Wu L."/>
            <person name="Ma J."/>
        </authorList>
    </citation>
    <scope>NUCLEOTIDE SEQUENCE [LARGE SCALE GENOMIC DNA]</scope>
    <source>
        <strain evidence="2">JCM 31047</strain>
    </source>
</reference>